<comment type="caution">
    <text evidence="1">The sequence shown here is derived from an EMBL/GenBank/DDBJ whole genome shotgun (WGS) entry which is preliminary data.</text>
</comment>
<evidence type="ECO:0000313" key="2">
    <source>
        <dbReference type="Proteomes" id="UP001172386"/>
    </source>
</evidence>
<keyword evidence="2" id="KW-1185">Reference proteome</keyword>
<evidence type="ECO:0000313" key="1">
    <source>
        <dbReference type="EMBL" id="KAJ9654770.1"/>
    </source>
</evidence>
<protein>
    <submittedName>
        <fullName evidence="1">Uncharacterized protein</fullName>
    </submittedName>
</protein>
<reference evidence="1" key="1">
    <citation type="submission" date="2022-10" db="EMBL/GenBank/DDBJ databases">
        <title>Culturing micro-colonial fungi from biological soil crusts in the Mojave desert and describing Neophaeococcomyces mojavensis, and introducing the new genera and species Taxawa tesnikishii.</title>
        <authorList>
            <person name="Kurbessoian T."/>
            <person name="Stajich J.E."/>
        </authorList>
    </citation>
    <scope>NUCLEOTIDE SEQUENCE</scope>
    <source>
        <strain evidence="1">JES_112</strain>
    </source>
</reference>
<organism evidence="1 2">
    <name type="scientific">Neophaeococcomyces mojaviensis</name>
    <dbReference type="NCBI Taxonomy" id="3383035"/>
    <lineage>
        <taxon>Eukaryota</taxon>
        <taxon>Fungi</taxon>
        <taxon>Dikarya</taxon>
        <taxon>Ascomycota</taxon>
        <taxon>Pezizomycotina</taxon>
        <taxon>Eurotiomycetes</taxon>
        <taxon>Chaetothyriomycetidae</taxon>
        <taxon>Chaetothyriales</taxon>
        <taxon>Chaetothyriales incertae sedis</taxon>
        <taxon>Neophaeococcomyces</taxon>
    </lineage>
</organism>
<proteinExistence type="predicted"/>
<accession>A0ACC3A3D6</accession>
<dbReference type="EMBL" id="JAPDRQ010000112">
    <property type="protein sequence ID" value="KAJ9654770.1"/>
    <property type="molecule type" value="Genomic_DNA"/>
</dbReference>
<name>A0ACC3A3D6_9EURO</name>
<sequence length="802" mass="87739">MAVAVHRSTAASSLDVSQSQVTAPVLEYRCMFTHDVLKKQKKWHDGTLRFHTFNKRVMVYDDSKNFVGDLHYRLAEEFGEGLELRLERPVLVQVEEQLGQTKTDLTPLLARQKQDSNAQSSATTQPTRATLSRINAANSQIKPKSIKELLLGASQGRLGRSRLPVQSPYEQRQALSEVQPNEPPPKRRKIGHDKENRPAVVQLPAEPVLPRQHTLESRKTERPVAKEVIDLSSDDGGIHPPRAAQTPKEDATGQSTAVPVVRPASSSIIEELPKSRQRSKVSARKPKSSALTRNGVDDHNDRARPKKASKKKGRELGQLAETVQSPGANHTFNASVISDQVQPTGPRSSLKFAAQKPRPKLMYRALLADASSTNATNISKQQSTAATSKVNPTNDTVARKRRPQTSAIDMDNFFAASQIADAAADDAASSPPHSREQIPKDSETTLETTMLQSLPNNGLGNGLAEGSADDENITMVADSPLFMPRTASQMSPLPTQHFMINDLELPLLSQIALIDASQRHRSRVADMEEDLQHHESNDADVVVLAALESDCEPNSHSDPRKTVAEKGSDAESPAEDGRLHTSLSMGQAANVAIPRPAVLDRETPSRSRPFRRVVSENLPNNDAGLDALFDEFDDDDSDDEFQLKSPKLNRKTPRRAQDPKPHPPPQLRQATSDSAVLEAITTVCEAAEEGRPLHRAVPQQVAEETHLLPQVIPASQTEQELEMAAESGNTLGDTGAWTTTEAFLLFDWWPPGKEKPDYGQETTTLRVPSGRIGAAVGNMASINAMSAKKYGMFGSAKLVSQR</sequence>
<gene>
    <name evidence="1" type="ORF">H2198_006209</name>
</gene>
<dbReference type="Proteomes" id="UP001172386">
    <property type="component" value="Unassembled WGS sequence"/>
</dbReference>